<reference evidence="3 4" key="1">
    <citation type="submission" date="2018-05" db="EMBL/GenBank/DDBJ databases">
        <title>Genomic Encyclopedia of Type Strains, Phase IV (KMG-IV): sequencing the most valuable type-strain genomes for metagenomic binning, comparative biology and taxonomic classification.</title>
        <authorList>
            <person name="Goeker M."/>
        </authorList>
    </citation>
    <scope>NUCLEOTIDE SEQUENCE [LARGE SCALE GENOMIC DNA]</scope>
    <source>
        <strain evidence="3 4">DSM 29661</strain>
    </source>
</reference>
<feature type="compositionally biased region" description="Basic and acidic residues" evidence="1">
    <location>
        <begin position="92"/>
        <end position="103"/>
    </location>
</feature>
<evidence type="ECO:0000313" key="4">
    <source>
        <dbReference type="Proteomes" id="UP000247555"/>
    </source>
</evidence>
<protein>
    <submittedName>
        <fullName evidence="3">Uncharacterized protein</fullName>
    </submittedName>
</protein>
<dbReference type="AlphaFoldDB" id="A0A318KRG5"/>
<keyword evidence="2" id="KW-0812">Transmembrane</keyword>
<feature type="region of interest" description="Disordered" evidence="1">
    <location>
        <begin position="80"/>
        <end position="103"/>
    </location>
</feature>
<accession>A0A318KRG5</accession>
<organism evidence="3 4">
    <name type="scientific">Rivihabitans pingtungensis</name>
    <dbReference type="NCBI Taxonomy" id="1054498"/>
    <lineage>
        <taxon>Bacteria</taxon>
        <taxon>Pseudomonadati</taxon>
        <taxon>Pseudomonadota</taxon>
        <taxon>Betaproteobacteria</taxon>
        <taxon>Neisseriales</taxon>
        <taxon>Aquaspirillaceae</taxon>
        <taxon>Rivihabitans</taxon>
    </lineage>
</organism>
<evidence type="ECO:0000313" key="3">
    <source>
        <dbReference type="EMBL" id="PXX80310.1"/>
    </source>
</evidence>
<feature type="transmembrane region" description="Helical" evidence="2">
    <location>
        <begin position="47"/>
        <end position="68"/>
    </location>
</feature>
<dbReference type="Proteomes" id="UP000247555">
    <property type="component" value="Unassembled WGS sequence"/>
</dbReference>
<sequence>MQHKPILILWPSFLIALVMTTAFFSVFDPMELTLHGQALFISPLAGYTAFFFASWALCALVSALTLYLQHSSAEINGFAPPAIVDDGNPDDPDARLRASLDGR</sequence>
<name>A0A318KRG5_9NEIS</name>
<comment type="caution">
    <text evidence="3">The sequence shown here is derived from an EMBL/GenBank/DDBJ whole genome shotgun (WGS) entry which is preliminary data.</text>
</comment>
<dbReference type="EMBL" id="QJKI01000004">
    <property type="protein sequence ID" value="PXX80310.1"/>
    <property type="molecule type" value="Genomic_DNA"/>
</dbReference>
<evidence type="ECO:0000256" key="2">
    <source>
        <dbReference type="SAM" id="Phobius"/>
    </source>
</evidence>
<keyword evidence="2" id="KW-0472">Membrane</keyword>
<proteinExistence type="predicted"/>
<gene>
    <name evidence="3" type="ORF">DFR34_10484</name>
</gene>
<keyword evidence="2" id="KW-1133">Transmembrane helix</keyword>
<dbReference type="RefSeq" id="WP_211309292.1">
    <property type="nucleotide sequence ID" value="NZ_CALCOA010000023.1"/>
</dbReference>
<feature type="transmembrane region" description="Helical" evidence="2">
    <location>
        <begin position="7"/>
        <end position="27"/>
    </location>
</feature>
<keyword evidence="4" id="KW-1185">Reference proteome</keyword>
<evidence type="ECO:0000256" key="1">
    <source>
        <dbReference type="SAM" id="MobiDB-lite"/>
    </source>
</evidence>